<dbReference type="AlphaFoldDB" id="E8R9U4"/>
<evidence type="ECO:0000259" key="1">
    <source>
        <dbReference type="SMART" id="SM00852"/>
    </source>
</evidence>
<dbReference type="SMART" id="SM00852">
    <property type="entry name" value="MoCF_biosynth"/>
    <property type="match status" value="1"/>
</dbReference>
<reference evidence="2 3" key="2">
    <citation type="journal article" date="2011" name="Stand. Genomic Sci.">
        <title>Complete genome sequence of Desulfurococcus mucosus type strain (O7/1).</title>
        <authorList>
            <person name="Wirth R."/>
            <person name="Chertkov O."/>
            <person name="Held B."/>
            <person name="Lapidus A."/>
            <person name="Nolan M."/>
            <person name="Lucas S."/>
            <person name="Hammon N."/>
            <person name="Deshpande S."/>
            <person name="Cheng J.F."/>
            <person name="Tapia R."/>
            <person name="Han C."/>
            <person name="Goodwin L."/>
            <person name="Pitluck S."/>
            <person name="Liolios K."/>
            <person name="Ioanna P."/>
            <person name="Ivanova N."/>
            <person name="Mavromatis K."/>
            <person name="Mikhailova N."/>
            <person name="Pati A."/>
            <person name="Chen A."/>
            <person name="Palaniappan K."/>
            <person name="Land M."/>
            <person name="Hauser L."/>
            <person name="Chang Y.J."/>
            <person name="Jeffries C.D."/>
            <person name="Bilek Y."/>
            <person name="Hader T."/>
            <person name="Rohde M."/>
            <person name="Spring S."/>
            <person name="Sikorski J."/>
            <person name="Goker M."/>
            <person name="Woyke T."/>
            <person name="Bristow J."/>
            <person name="Eisen J.A."/>
            <person name="Markowitz V."/>
            <person name="Hugenholtz P."/>
            <person name="Kyrpides N.C."/>
            <person name="Klenk H.P."/>
        </authorList>
    </citation>
    <scope>NUCLEOTIDE SEQUENCE [LARGE SCALE GENOMIC DNA]</scope>
    <source>
        <strain evidence="3">ATCC 35584 / DSM 2162 / JCM 9187 / O7/1</strain>
    </source>
</reference>
<keyword evidence="3" id="KW-1185">Reference proteome</keyword>
<dbReference type="InterPro" id="IPR001453">
    <property type="entry name" value="MoaB/Mog_dom"/>
</dbReference>
<dbReference type="STRING" id="765177.Desmu_0967"/>
<dbReference type="InterPro" id="IPR036425">
    <property type="entry name" value="MoaB/Mog-like_dom_sf"/>
</dbReference>
<name>E8R9U4_DESM0</name>
<protein>
    <submittedName>
        <fullName evidence="2">Molybdopterin binding domain protein</fullName>
    </submittedName>
</protein>
<evidence type="ECO:0000313" key="3">
    <source>
        <dbReference type="Proteomes" id="UP000001068"/>
    </source>
</evidence>
<evidence type="ECO:0000313" key="2">
    <source>
        <dbReference type="EMBL" id="ADV65270.1"/>
    </source>
</evidence>
<dbReference type="Pfam" id="PF00994">
    <property type="entry name" value="MoCF_biosynth"/>
    <property type="match status" value="1"/>
</dbReference>
<dbReference type="EMBL" id="CP002363">
    <property type="protein sequence ID" value="ADV65270.1"/>
    <property type="molecule type" value="Genomic_DNA"/>
</dbReference>
<reference evidence="3" key="1">
    <citation type="submission" date="2010-11" db="EMBL/GenBank/DDBJ databases">
        <title>The complete genome of Desulfurococcus mucosus DSM 2162.</title>
        <authorList>
            <consortium name="US DOE Joint Genome Institute (JGI-PGF)"/>
            <person name="Lucas S."/>
            <person name="Copeland A."/>
            <person name="Lapidus A."/>
            <person name="Bruce D."/>
            <person name="Goodwin L."/>
            <person name="Pitluck S."/>
            <person name="Kyrpides N."/>
            <person name="Mavromatis K."/>
            <person name="Pagani I."/>
            <person name="Ivanova N."/>
            <person name="Ovchinnikova G."/>
            <person name="Chertkov O."/>
            <person name="Held B."/>
            <person name="Brettin T."/>
            <person name="Detter J.C."/>
            <person name="Tapia R."/>
            <person name="Han C."/>
            <person name="Land M."/>
            <person name="Hauser L."/>
            <person name="Markowitz V."/>
            <person name="Cheng J.-F."/>
            <person name="Hugenholtz P."/>
            <person name="Woyke T."/>
            <person name="Wu D."/>
            <person name="Wirth R."/>
            <person name="Bilek Y."/>
            <person name="Hader T."/>
            <person name="Klenk H.-P."/>
            <person name="Eisen J.A."/>
        </authorList>
    </citation>
    <scope>NUCLEOTIDE SEQUENCE [LARGE SCALE GENOMIC DNA]</scope>
    <source>
        <strain evidence="3">ATCC 35584 / DSM 2162 / JCM 9187 / O7/1</strain>
    </source>
</reference>
<organism evidence="2 3">
    <name type="scientific">Desulfurococcus mucosus (strain ATCC 35584 / DSM 2162 / JCM 9187 / O7/1)</name>
    <dbReference type="NCBI Taxonomy" id="765177"/>
    <lineage>
        <taxon>Archaea</taxon>
        <taxon>Thermoproteota</taxon>
        <taxon>Thermoprotei</taxon>
        <taxon>Desulfurococcales</taxon>
        <taxon>Desulfurococcaceae</taxon>
        <taxon>Desulfurococcus</taxon>
    </lineage>
</organism>
<dbReference type="KEGG" id="dmu:Desmu_0967"/>
<sequence>MTPVKLVRVEDAVGKKLAYDYSAVTLDFKSAVKKRGETVTPGDVELLKNHGHYYVYIEDDEGVGYGLHEEEAVVKLAELISGGNIRVEKAPEGKALLKSTVNGLLIVDSAGLKKINSTGVYAVITRRGGTYVRQGELVAMVDLIPLSVPVDYPLHVFNDLLGSRKIIHVYESKHPRVGLVITGTEIVDGRKRDLATPVIVEKLRLYELQQGTLVYARDDEKEISEAIKTLLMDHDAVVVAGGMSIDPTDRTPIAIAAVADEVVAYGVPVKPTTMSMIAYREGKPIVGVSSGVIYFPDYNVLDIVLPWVSAGVKIPRDYIVSLGEGGLTEYFLKRR</sequence>
<gene>
    <name evidence="2" type="ordered locus">Desmu_0967</name>
</gene>
<dbReference type="RefSeq" id="WP_013562492.1">
    <property type="nucleotide sequence ID" value="NC_014961.1"/>
</dbReference>
<proteinExistence type="predicted"/>
<dbReference type="GeneID" id="10153667"/>
<dbReference type="eggNOG" id="arCOG00216">
    <property type="taxonomic scope" value="Archaea"/>
</dbReference>
<feature type="domain" description="MoaB/Mog" evidence="1">
    <location>
        <begin position="178"/>
        <end position="310"/>
    </location>
</feature>
<accession>E8R9U4</accession>
<dbReference type="SUPFAM" id="SSF53218">
    <property type="entry name" value="Molybdenum cofactor biosynthesis proteins"/>
    <property type="match status" value="1"/>
</dbReference>
<dbReference type="Proteomes" id="UP000001068">
    <property type="component" value="Chromosome"/>
</dbReference>
<dbReference type="Gene3D" id="3.40.980.10">
    <property type="entry name" value="MoaB/Mog-like domain"/>
    <property type="match status" value="1"/>
</dbReference>
<dbReference type="HOGENOM" id="CLU_068847_1_0_2"/>